<dbReference type="Gene3D" id="2.60.40.10">
    <property type="entry name" value="Immunoglobulins"/>
    <property type="match status" value="1"/>
</dbReference>
<proteinExistence type="predicted"/>
<feature type="compositionally biased region" description="Acidic residues" evidence="1">
    <location>
        <begin position="1217"/>
        <end position="1227"/>
    </location>
</feature>
<dbReference type="InterPro" id="IPR036179">
    <property type="entry name" value="Ig-like_dom_sf"/>
</dbReference>
<name>A0A6C2U9X6_PONDE</name>
<evidence type="ECO:0000313" key="2">
    <source>
        <dbReference type="EMBL" id="VGO16689.1"/>
    </source>
</evidence>
<accession>A0A6C2U9X6</accession>
<reference evidence="2 3" key="1">
    <citation type="submission" date="2019-04" db="EMBL/GenBank/DDBJ databases">
        <authorList>
            <person name="Van Vliet M D."/>
        </authorList>
    </citation>
    <scope>NUCLEOTIDE SEQUENCE [LARGE SCALE GENOMIC DNA]</scope>
    <source>
        <strain evidence="2 3">F1</strain>
    </source>
</reference>
<dbReference type="EMBL" id="CAAHFG010000004">
    <property type="protein sequence ID" value="VGO16689.1"/>
    <property type="molecule type" value="Genomic_DNA"/>
</dbReference>
<dbReference type="RefSeq" id="WP_136082219.1">
    <property type="nucleotide sequence ID" value="NZ_CAAHFG010000004.1"/>
</dbReference>
<gene>
    <name evidence="2" type="ORF">PDESU_05280</name>
</gene>
<organism evidence="2 3">
    <name type="scientific">Pontiella desulfatans</name>
    <dbReference type="NCBI Taxonomy" id="2750659"/>
    <lineage>
        <taxon>Bacteria</taxon>
        <taxon>Pseudomonadati</taxon>
        <taxon>Kiritimatiellota</taxon>
        <taxon>Kiritimatiellia</taxon>
        <taxon>Kiritimatiellales</taxon>
        <taxon>Pontiellaceae</taxon>
        <taxon>Pontiella</taxon>
    </lineage>
</organism>
<keyword evidence="3" id="KW-1185">Reference proteome</keyword>
<feature type="region of interest" description="Disordered" evidence="1">
    <location>
        <begin position="1216"/>
        <end position="1253"/>
    </location>
</feature>
<evidence type="ECO:0000313" key="3">
    <source>
        <dbReference type="Proteomes" id="UP000366872"/>
    </source>
</evidence>
<dbReference type="SUPFAM" id="SSF48726">
    <property type="entry name" value="Immunoglobulin"/>
    <property type="match status" value="1"/>
</dbReference>
<dbReference type="InterPro" id="IPR013783">
    <property type="entry name" value="Ig-like_fold"/>
</dbReference>
<evidence type="ECO:0000256" key="1">
    <source>
        <dbReference type="SAM" id="MobiDB-lite"/>
    </source>
</evidence>
<sequence>MKLLNALSHTPLLKPGSELSKKFILMLSLLAFFVSYAQATDVSGTIISDTTWEPAGSPYVLSGTIRIYQNATLTILPGTVIDGAAGSLTVGYDSYSTSSLRAGTLDADGATFLDSATAISVEDNGSALLSGCEFRDTNTQSSYPIYSEGSLSLDGCTVTNYTYPVYWNLNDVNDLSFSGANDFAGCGSDGPYVGGSIITDMTFSPTATQNRTYFLSGTVRIYQNATLTILPGTVVDGTSDSLIVGYDSFGTSSLRPGYLNADGAIFLDDSIAVNVEDSGTAVLANCEFRDTNTQSSYPIYSEGSLSFDGCTVTNYTYPVYWYLNDVNNLSFSGANDFNGCSSDGPYVGGSIITDMTFSPAATQNRTYFLNGTVRIYQNATLTILPGTVVDGTSDSLIVGYDSFGTSSLRPGYLNADGATFLDDSTAVNVEESGTAVLASCEFRDTGSRSSYPIYSEGSLSFDGCTVTNYTYPVYWYLNDVNNLSFSGANDFNGCSSDGPYVGGSIITDMTFSPAATQNRTYFLNGTVRIYQNATLTILPGTVVDGTSDSLIVGYDSFGTSSLRPGYLNADGATFLDDSTAVNVEESGTAVLASCEFRDTDSRSSYPIYSEGSLSFDGCTVTNYTYPVYWYLNDVNNLSFSGANDFNGCSSDGPYVGGSIITDMTFSPAATQNRTYFLNGTVRIYKNATLTILPGTVIDGTSDSLIVGYDSYGTSSLRPGYLNADGATFLDDSTAVNVEDSGTAVLANCEFRDTGSRSTYPIFSEGNLSLDSCTVTNYSYPVQWNSGNLQTSVSCDFTDCTYDAITVGASMVDDWTWHPGATGGRPIKLRQTFTINGGATLTIEPGLTVDCGSSYLKVGSSSAGALNAIGVLFTSSASQTYLVYLDDTGDAYFRNCRFNHTGSVDEAIRNYRGQLNVQYCNLEGFDTAIHILSGTTTTTLCNKTDFSGNTSYAINNEGTAEVDASQCYWGAASGPGPVGTGDPVTFNIDYGEFSTTPCSGGVFVFFTNNLPAGTAPGAIMLDFAVDGSGNVALDASTTSTNHDVIAAVDAWDGFAGYTGYTPSYGTSFFIDITGSGDLHLTDQGDHGGLGVQGMDQNKLDDPGSEEIYASLDASYAHGLNILSMSWTDCSGGEGVQRAQLDASARTYIYPIDMPESNGTWDVSDSNIVVVAGESLTFGNDHSYINSNPGYVLAGFSFNIQSTMFEIWASDHGLYGEDATTDADPDGDGLDNQGEFNAGTDPTNSDGDGDGIADGIEVELGMDPTTAAFAIGLPINLYSANWWDSSNSLQVAWQTSPGFRYELQASTNLFDWFPVEGYPALSLRYADSYAFNVTEKAEFYRVVQYDVEPPEIDSYYPADGGYAIPRFDTISVALNDSSGIDTNSIHLSVGGIGTFSLEDAQLSYGNGVLTFDGGGDDALGYYGEEIVVSLIAADVLGQAMTNTWSFDLELDSVVDTNLFVFGSPDAQRSGQQIGSIPTRIIAEKMAGGPIRMSGTADSWMLERVEPGALVISYTGQAPLFAIGTKLANLTPESEEEIFYREITGISDDSANQLLTLSTTEITLTDIVMDGTMGISDSSVLLEPDFNGNFTKAIAIENIVQFNDVGFSLDGSTYTVNQAGKYEAYLTTGNEEMTVWNSGHEYIVDGEVVSSAGSMHADNWDAVSIQFHADRLHFLLTPKLVTRLQIRGGELERFLAKAVANIDAAAVCTLELSAQFTDTIQVFELPEKAKPSGWLYLGSIGGFLPVYAKIQLGMTVDADYVAGGSLTIQGGVELPMEAEFGLNYNYGEFKAISDFSVSTGIVPFENRQEITLGAGLTLNPRVEMLVYGLAGLSTGPSVRGGFRIGNSNVEEEWRGYVDANAAWVLETAGIAFESLGWSANLYENNWSWKIFPDDELEFTKQPESITVVKGDDAGFDCITSPFEGVEYNWFQRLYKHEYGSPLYNNSEDSAFVIPNTSKMSPGYYYVEAEMGEQRITSDEAILTVRSGDMIMVFVDEADSVYYPSGTDNWDADVEWWADLVKKYGEPEHAAVYEVSGDTSGDIFPIGQTTYPSGIDSSSIARNPAFEHLVSAYNSCKGGSNELHPREVVICIDTSGSMTRVDMAPGIDEFEAWLDNGGTNVPDPNNPLEPIKWREVHFANERWLNLTCEWYRDYRLQQTGEVLDASTSQSILSSDFQIPADAQQ</sequence>
<dbReference type="Proteomes" id="UP000366872">
    <property type="component" value="Unassembled WGS sequence"/>
</dbReference>
<protein>
    <submittedName>
        <fullName evidence="2">Uncharacterized protein</fullName>
    </submittedName>
</protein>